<evidence type="ECO:0000256" key="1">
    <source>
        <dbReference type="SAM" id="SignalP"/>
    </source>
</evidence>
<accession>A0ABZ2L1Y4</accession>
<keyword evidence="3" id="KW-1185">Reference proteome</keyword>
<sequence length="215" mass="23143">MHRPRTWPLVLAISALLPGGAAAQALPPAMQTPSGPACSDYLPPPRPHGGHITDADVYQGMGRVADVFKDIYWRGLAAIVPSPALLLRDRARAAILWSVSIGLDGNEDERGCWRTPRHRFAVEGGTVLGEGLSARAGYRYLFQPATSPLGLGFGLGAQLADYDEKARLSVSPEASLRWGPTERPGSLSLLARRDVPLAGPFSEGAWWFLIGVSYF</sequence>
<dbReference type="RefSeq" id="WP_394834401.1">
    <property type="nucleotide sequence ID" value="NZ_CP089929.1"/>
</dbReference>
<dbReference type="Proteomes" id="UP001374803">
    <property type="component" value="Chromosome"/>
</dbReference>
<dbReference type="EMBL" id="CP089983">
    <property type="protein sequence ID" value="WXB04757.1"/>
    <property type="molecule type" value="Genomic_DNA"/>
</dbReference>
<evidence type="ECO:0000313" key="2">
    <source>
        <dbReference type="EMBL" id="WXB04757.1"/>
    </source>
</evidence>
<feature type="chain" id="PRO_5045506666" evidence="1">
    <location>
        <begin position="24"/>
        <end position="215"/>
    </location>
</feature>
<evidence type="ECO:0000313" key="3">
    <source>
        <dbReference type="Proteomes" id="UP001374803"/>
    </source>
</evidence>
<gene>
    <name evidence="2" type="ORF">LVJ94_48670</name>
</gene>
<proteinExistence type="predicted"/>
<protein>
    <submittedName>
        <fullName evidence="2">Uncharacterized protein</fullName>
    </submittedName>
</protein>
<feature type="signal peptide" evidence="1">
    <location>
        <begin position="1"/>
        <end position="23"/>
    </location>
</feature>
<organism evidence="2 3">
    <name type="scientific">Pendulispora rubella</name>
    <dbReference type="NCBI Taxonomy" id="2741070"/>
    <lineage>
        <taxon>Bacteria</taxon>
        <taxon>Pseudomonadati</taxon>
        <taxon>Myxococcota</taxon>
        <taxon>Myxococcia</taxon>
        <taxon>Myxococcales</taxon>
        <taxon>Sorangiineae</taxon>
        <taxon>Pendulisporaceae</taxon>
        <taxon>Pendulispora</taxon>
    </lineage>
</organism>
<name>A0ABZ2L1Y4_9BACT</name>
<keyword evidence="1" id="KW-0732">Signal</keyword>
<reference evidence="2" key="1">
    <citation type="submission" date="2021-12" db="EMBL/GenBank/DDBJ databases">
        <title>Discovery of the Pendulisporaceae a myxobacterial family with distinct sporulation behavior and unique specialized metabolism.</title>
        <authorList>
            <person name="Garcia R."/>
            <person name="Popoff A."/>
            <person name="Bader C.D."/>
            <person name="Loehr J."/>
            <person name="Walesch S."/>
            <person name="Walt C."/>
            <person name="Boldt J."/>
            <person name="Bunk B."/>
            <person name="Haeckl F.J.F.P.J."/>
            <person name="Gunesch A.P."/>
            <person name="Birkelbach J."/>
            <person name="Nuebel U."/>
            <person name="Pietschmann T."/>
            <person name="Bach T."/>
            <person name="Mueller R."/>
        </authorList>
    </citation>
    <scope>NUCLEOTIDE SEQUENCE</scope>
    <source>
        <strain evidence="2">MSr11367</strain>
    </source>
</reference>